<dbReference type="RefSeq" id="WP_169500543.1">
    <property type="nucleotide sequence ID" value="NZ_JABBFZ010000021.1"/>
</dbReference>
<sequence>MLDDYKMWDIDQLLGSYINAPDMAASVRQKMESLFLFLERNSLLKCKVSDGSGNIARRSLMRSELTEEGTKLASGPKNLVHRWLGSKASQKNPPDMKLLEKALAEIRAGK</sequence>
<name>A0A7Y0FFP1_9BURK</name>
<evidence type="ECO:0000313" key="1">
    <source>
        <dbReference type="EMBL" id="NML34353.1"/>
    </source>
</evidence>
<gene>
    <name evidence="1" type="ORF">HHL14_26415</name>
</gene>
<organism evidence="1 2">
    <name type="scientific">Paraburkholderia antibiotica</name>
    <dbReference type="NCBI Taxonomy" id="2728839"/>
    <lineage>
        <taxon>Bacteria</taxon>
        <taxon>Pseudomonadati</taxon>
        <taxon>Pseudomonadota</taxon>
        <taxon>Betaproteobacteria</taxon>
        <taxon>Burkholderiales</taxon>
        <taxon>Burkholderiaceae</taxon>
        <taxon>Paraburkholderia</taxon>
    </lineage>
</organism>
<comment type="caution">
    <text evidence="1">The sequence shown here is derived from an EMBL/GenBank/DDBJ whole genome shotgun (WGS) entry which is preliminary data.</text>
</comment>
<protein>
    <submittedName>
        <fullName evidence="1">Uncharacterized protein</fullName>
    </submittedName>
</protein>
<evidence type="ECO:0000313" key="2">
    <source>
        <dbReference type="Proteomes" id="UP000583127"/>
    </source>
</evidence>
<keyword evidence="2" id="KW-1185">Reference proteome</keyword>
<reference evidence="1 2" key="1">
    <citation type="submission" date="2020-04" db="EMBL/GenBank/DDBJ databases">
        <title>Paraburkholderia sp. G-4-1-8 isolated from soil.</title>
        <authorList>
            <person name="Dahal R.H."/>
        </authorList>
    </citation>
    <scope>NUCLEOTIDE SEQUENCE [LARGE SCALE GENOMIC DNA]</scope>
    <source>
        <strain evidence="1 2">G-4-1-8</strain>
    </source>
</reference>
<proteinExistence type="predicted"/>
<dbReference type="AlphaFoldDB" id="A0A7Y0FFP1"/>
<dbReference type="Proteomes" id="UP000583127">
    <property type="component" value="Unassembled WGS sequence"/>
</dbReference>
<accession>A0A7Y0FFP1</accession>
<dbReference type="EMBL" id="JABBFZ010000021">
    <property type="protein sequence ID" value="NML34353.1"/>
    <property type="molecule type" value="Genomic_DNA"/>
</dbReference>